<protein>
    <recommendedName>
        <fullName evidence="9">Glucose starvation modulator protein 1</fullName>
    </recommendedName>
</protein>
<evidence type="ECO:0000256" key="6">
    <source>
        <dbReference type="ARBA" id="ARBA00023125"/>
    </source>
</evidence>
<evidence type="ECO:0000256" key="1">
    <source>
        <dbReference type="ARBA" id="ARBA00004123"/>
    </source>
</evidence>
<dbReference type="Proteomes" id="UP000038830">
    <property type="component" value="Unassembled WGS sequence"/>
</dbReference>
<evidence type="ECO:0000256" key="7">
    <source>
        <dbReference type="ARBA" id="ARBA00023163"/>
    </source>
</evidence>
<comment type="subcellular location">
    <subcellularLocation>
        <location evidence="1">Nucleus</location>
    </subcellularLocation>
</comment>
<dbReference type="GO" id="GO:0009267">
    <property type="term" value="P:cellular response to starvation"/>
    <property type="evidence" value="ECO:0007669"/>
    <property type="project" value="TreeGrafter"/>
</dbReference>
<dbReference type="InterPro" id="IPR001138">
    <property type="entry name" value="Zn2Cys6_DnaBD"/>
</dbReference>
<dbReference type="GO" id="GO:0008270">
    <property type="term" value="F:zinc ion binding"/>
    <property type="evidence" value="ECO:0007669"/>
    <property type="project" value="InterPro"/>
</dbReference>
<accession>A0A0H5BZL4</accession>
<dbReference type="Gene3D" id="4.10.240.10">
    <property type="entry name" value="Zn(2)-C6 fungal-type DNA-binding domain"/>
    <property type="match status" value="1"/>
</dbReference>
<keyword evidence="7" id="KW-0804">Transcription</keyword>
<dbReference type="CDD" id="cd00067">
    <property type="entry name" value="GAL4"/>
    <property type="match status" value="1"/>
</dbReference>
<evidence type="ECO:0000256" key="8">
    <source>
        <dbReference type="ARBA" id="ARBA00023242"/>
    </source>
</evidence>
<dbReference type="EMBL" id="CDQK01000001">
    <property type="protein sequence ID" value="CEP20622.1"/>
    <property type="molecule type" value="Genomic_DNA"/>
</dbReference>
<evidence type="ECO:0000256" key="10">
    <source>
        <dbReference type="SAM" id="MobiDB-lite"/>
    </source>
</evidence>
<proteinExistence type="inferred from homology"/>
<gene>
    <name evidence="12" type="primary">FST9</name>
    <name evidence="12" type="ORF">BN1211_0530</name>
</gene>
<keyword evidence="4" id="KW-0862">Zinc</keyword>
<evidence type="ECO:0000256" key="2">
    <source>
        <dbReference type="ARBA" id="ARBA00010855"/>
    </source>
</evidence>
<dbReference type="SMART" id="SM00066">
    <property type="entry name" value="GAL4"/>
    <property type="match status" value="1"/>
</dbReference>
<dbReference type="GO" id="GO:0000977">
    <property type="term" value="F:RNA polymerase II transcription regulatory region sequence-specific DNA binding"/>
    <property type="evidence" value="ECO:0007669"/>
    <property type="project" value="TreeGrafter"/>
</dbReference>
<feature type="compositionally biased region" description="Basic and acidic residues" evidence="10">
    <location>
        <begin position="155"/>
        <end position="166"/>
    </location>
</feature>
<keyword evidence="3" id="KW-0479">Metal-binding</keyword>
<evidence type="ECO:0000313" key="12">
    <source>
        <dbReference type="EMBL" id="CEP20622.1"/>
    </source>
</evidence>
<comment type="similarity">
    <text evidence="2">Belongs to the ERT1/acuK family.</text>
</comment>
<evidence type="ECO:0000313" key="13">
    <source>
        <dbReference type="Proteomes" id="UP000038830"/>
    </source>
</evidence>
<evidence type="ECO:0000259" key="11">
    <source>
        <dbReference type="PROSITE" id="PS50048"/>
    </source>
</evidence>
<dbReference type="Pfam" id="PF00172">
    <property type="entry name" value="Zn_clus"/>
    <property type="match status" value="1"/>
</dbReference>
<dbReference type="InterPro" id="IPR056751">
    <property type="entry name" value="PAS_13"/>
</dbReference>
<feature type="region of interest" description="Disordered" evidence="10">
    <location>
        <begin position="155"/>
        <end position="241"/>
    </location>
</feature>
<keyword evidence="6" id="KW-0238">DNA-binding</keyword>
<dbReference type="InterPro" id="IPR050335">
    <property type="entry name" value="ERT1_acuK_gluconeogen_tf"/>
</dbReference>
<dbReference type="Pfam" id="PF24990">
    <property type="entry name" value="PAS_13"/>
    <property type="match status" value="2"/>
</dbReference>
<keyword evidence="8" id="KW-0539">Nucleus</keyword>
<evidence type="ECO:0000256" key="5">
    <source>
        <dbReference type="ARBA" id="ARBA00023015"/>
    </source>
</evidence>
<feature type="compositionally biased region" description="Basic and acidic residues" evidence="10">
    <location>
        <begin position="176"/>
        <end position="186"/>
    </location>
</feature>
<dbReference type="InterPro" id="IPR036864">
    <property type="entry name" value="Zn2-C6_fun-type_DNA-bd_sf"/>
</dbReference>
<sequence>MTKKLPAHEKNNRKPIGRACTFCHKKHLQCDPGRPCKNCVKRGVADSCQDVERKRAKYLTEAKKLQRVRKAKAEAGQASPVARTESQSSATSTSLAGLTPAAVRTTQPDVSGQLMFPELCVPFHHALGHSPLNPASDLSESPSMAKPIRHSIQDRNKNENETHMQSKDSSQGLNDSRSETRTEGHTHTQQLGVGKQSILPQRNPSQDNQNYHQQHQTPQSQQEHHHHSQQHRNTSTVDSPDVFSSLFANQEYAQLADLLDNNSAKSPSQSSVIYNTEFQTSFQTDNNTRPYISLSDNSTNTTNMLPNIMLASDGPDYTSPLILRHLIKSPEEVYTSNLQPYNYPKAYHALLDYLRKRFNKNQLIQIAETMAAYRPSFIAATRSLVEMDLLFAERSFQRSLLEYESMSSLSSSPTIMWRRTGEVVAVSTEFSSLTSHTKTELLSKRTFIIELMNDSSALDYFRLFSSVAFGDLNGVIITECTLMSPNGEQIRCASTWTVKRDVFDIPMLIVGQFLPILQVK</sequence>
<dbReference type="AlphaFoldDB" id="A0A0H5BZL4"/>
<keyword evidence="5" id="KW-0805">Transcription regulation</keyword>
<dbReference type="GO" id="GO:0005634">
    <property type="term" value="C:nucleus"/>
    <property type="evidence" value="ECO:0007669"/>
    <property type="project" value="UniProtKB-SubCell"/>
</dbReference>
<feature type="compositionally biased region" description="Low complexity" evidence="10">
    <location>
        <begin position="208"/>
        <end position="221"/>
    </location>
</feature>
<evidence type="ECO:0000256" key="4">
    <source>
        <dbReference type="ARBA" id="ARBA00022833"/>
    </source>
</evidence>
<feature type="domain" description="Zn(2)-C6 fungal-type" evidence="11">
    <location>
        <begin position="19"/>
        <end position="48"/>
    </location>
</feature>
<dbReference type="SUPFAM" id="SSF57701">
    <property type="entry name" value="Zn2/Cys6 DNA-binding domain"/>
    <property type="match status" value="1"/>
</dbReference>
<dbReference type="PANTHER" id="PTHR47659">
    <property type="entry name" value="ZN(II)2CYS6 TRANSCRIPTION FACTOR (EUROFUNG)-RELATED"/>
    <property type="match status" value="1"/>
</dbReference>
<name>A0A0H5BZL4_CYBJN</name>
<dbReference type="GO" id="GO:0000981">
    <property type="term" value="F:DNA-binding transcription factor activity, RNA polymerase II-specific"/>
    <property type="evidence" value="ECO:0007669"/>
    <property type="project" value="InterPro"/>
</dbReference>
<organism evidence="12 13">
    <name type="scientific">Cyberlindnera jadinii (strain ATCC 18201 / CBS 1600 / BCRC 20928 / JCM 3617 / NBRC 0987 / NRRL Y-1542)</name>
    <name type="common">Torula yeast</name>
    <name type="synonym">Candida utilis</name>
    <dbReference type="NCBI Taxonomy" id="983966"/>
    <lineage>
        <taxon>Eukaryota</taxon>
        <taxon>Fungi</taxon>
        <taxon>Dikarya</taxon>
        <taxon>Ascomycota</taxon>
        <taxon>Saccharomycotina</taxon>
        <taxon>Saccharomycetes</taxon>
        <taxon>Phaffomycetales</taxon>
        <taxon>Phaffomycetaceae</taxon>
        <taxon>Cyberlindnera</taxon>
    </lineage>
</organism>
<feature type="region of interest" description="Disordered" evidence="10">
    <location>
        <begin position="74"/>
        <end position="101"/>
    </location>
</feature>
<dbReference type="PROSITE" id="PS50048">
    <property type="entry name" value="ZN2_CY6_FUNGAL_2"/>
    <property type="match status" value="1"/>
</dbReference>
<dbReference type="PROSITE" id="PS00463">
    <property type="entry name" value="ZN2_CY6_FUNGAL_1"/>
    <property type="match status" value="1"/>
</dbReference>
<feature type="compositionally biased region" description="Polar residues" evidence="10">
    <location>
        <begin position="198"/>
        <end position="207"/>
    </location>
</feature>
<evidence type="ECO:0000256" key="9">
    <source>
        <dbReference type="ARBA" id="ARBA00039294"/>
    </source>
</evidence>
<dbReference type="PANTHER" id="PTHR47659:SF8">
    <property type="entry name" value="GLUCOSE STARVATION MODULATOR PROTEIN 1"/>
    <property type="match status" value="1"/>
</dbReference>
<reference evidence="13" key="1">
    <citation type="journal article" date="2015" name="J. Biotechnol.">
        <title>The structure of the Cyberlindnera jadinii genome and its relation to Candida utilis analyzed by the occurrence of single nucleotide polymorphisms.</title>
        <authorList>
            <person name="Rupp O."/>
            <person name="Brinkrolf K."/>
            <person name="Buerth C."/>
            <person name="Kunigo M."/>
            <person name="Schneider J."/>
            <person name="Jaenicke S."/>
            <person name="Goesmann A."/>
            <person name="Puehler A."/>
            <person name="Jaeger K.-E."/>
            <person name="Ernst J.F."/>
        </authorList>
    </citation>
    <scope>NUCLEOTIDE SEQUENCE [LARGE SCALE GENOMIC DNA]</scope>
    <source>
        <strain evidence="13">ATCC 18201 / CBS 1600 / BCRC 20928 / JCM 3617 / NBRC 0987 / NRRL Y-1542</strain>
    </source>
</reference>
<evidence type="ECO:0000256" key="3">
    <source>
        <dbReference type="ARBA" id="ARBA00022723"/>
    </source>
</evidence>
<feature type="compositionally biased region" description="Low complexity" evidence="10">
    <location>
        <begin position="82"/>
        <end position="101"/>
    </location>
</feature>